<keyword evidence="1" id="KW-0812">Transmembrane</keyword>
<proteinExistence type="predicted"/>
<feature type="transmembrane region" description="Helical" evidence="1">
    <location>
        <begin position="83"/>
        <end position="107"/>
    </location>
</feature>
<feature type="domain" description="Zinc-ribbon" evidence="2">
    <location>
        <begin position="18"/>
        <end position="38"/>
    </location>
</feature>
<name>A0A832XM14_9ARCH</name>
<organism evidence="3 4">
    <name type="scientific">Candidatus Naiadarchaeum limnaeum</name>
    <dbReference type="NCBI Taxonomy" id="2756139"/>
    <lineage>
        <taxon>Archaea</taxon>
        <taxon>Candidatus Undinarchaeota</taxon>
        <taxon>Candidatus Undinarchaeia</taxon>
        <taxon>Candidatus Naiadarchaeales</taxon>
        <taxon>Candidatus Naiadarchaeaceae</taxon>
        <taxon>Candidatus Naiadarchaeum</taxon>
    </lineage>
</organism>
<reference evidence="3 4" key="1">
    <citation type="journal article" name="Nat. Commun.">
        <title>Undinarchaeota illuminate DPANN phylogeny and the impact of gene transfer on archaeal evolution.</title>
        <authorList>
            <person name="Dombrowski N."/>
            <person name="Williams T.A."/>
            <person name="Sun J."/>
            <person name="Woodcroft B.J."/>
            <person name="Lee J.H."/>
            <person name="Minh B.Q."/>
            <person name="Rinke C."/>
            <person name="Spang A."/>
        </authorList>
    </citation>
    <scope>NUCLEOTIDE SEQUENCE [LARGE SCALE GENOMIC DNA]</scope>
    <source>
        <strain evidence="3">MAG_bin1129</strain>
    </source>
</reference>
<protein>
    <submittedName>
        <fullName evidence="3">Zinc-ribbon domain-containing protein</fullName>
    </submittedName>
</protein>
<evidence type="ECO:0000313" key="3">
    <source>
        <dbReference type="EMBL" id="HIK00608.1"/>
    </source>
</evidence>
<sequence length="115" mass="13157">MSQVFQGLKKKFESKHKKCPSCGAKISKTARICPECGQNFIFHVPEPKSWQFSLNTENCCSIFLILLIAIALLYLIFPLFKTIFLIIGVAVVVIILIILVIFAKLVYRIKKMFNF</sequence>
<evidence type="ECO:0000256" key="1">
    <source>
        <dbReference type="SAM" id="Phobius"/>
    </source>
</evidence>
<evidence type="ECO:0000259" key="2">
    <source>
        <dbReference type="Pfam" id="PF13240"/>
    </source>
</evidence>
<dbReference type="AlphaFoldDB" id="A0A832XM14"/>
<evidence type="ECO:0000313" key="4">
    <source>
        <dbReference type="Proteomes" id="UP000646946"/>
    </source>
</evidence>
<keyword evidence="1" id="KW-0472">Membrane</keyword>
<accession>A0A832XM14</accession>
<dbReference type="Pfam" id="PF13240">
    <property type="entry name" value="Zn_Ribbon_1"/>
    <property type="match status" value="1"/>
</dbReference>
<dbReference type="Proteomes" id="UP000646946">
    <property type="component" value="Unassembled WGS sequence"/>
</dbReference>
<dbReference type="EMBL" id="DVAB01000029">
    <property type="protein sequence ID" value="HIK00608.1"/>
    <property type="molecule type" value="Genomic_DNA"/>
</dbReference>
<keyword evidence="4" id="KW-1185">Reference proteome</keyword>
<comment type="caution">
    <text evidence="3">The sequence shown here is derived from an EMBL/GenBank/DDBJ whole genome shotgun (WGS) entry which is preliminary data.</text>
</comment>
<gene>
    <name evidence="3" type="ORF">H1016_03645</name>
</gene>
<feature type="transmembrane region" description="Helical" evidence="1">
    <location>
        <begin position="58"/>
        <end position="77"/>
    </location>
</feature>
<dbReference type="InterPro" id="IPR026870">
    <property type="entry name" value="Zinc_ribbon_dom"/>
</dbReference>
<keyword evidence="1" id="KW-1133">Transmembrane helix</keyword>